<dbReference type="AlphaFoldDB" id="E5A5N1"/>
<keyword evidence="10" id="KW-1185">Reference proteome</keyword>
<keyword evidence="6 7" id="KW-0472">Membrane</keyword>
<dbReference type="Proteomes" id="UP000002668">
    <property type="component" value="Genome"/>
</dbReference>
<dbReference type="InterPro" id="IPR020846">
    <property type="entry name" value="MFS_dom"/>
</dbReference>
<comment type="subcellular location">
    <subcellularLocation>
        <location evidence="1">Membrane</location>
        <topology evidence="1">Multi-pass membrane protein</topology>
    </subcellularLocation>
</comment>
<feature type="transmembrane region" description="Helical" evidence="7">
    <location>
        <begin position="339"/>
        <end position="360"/>
    </location>
</feature>
<evidence type="ECO:0000256" key="7">
    <source>
        <dbReference type="SAM" id="Phobius"/>
    </source>
</evidence>
<feature type="transmembrane region" description="Helical" evidence="7">
    <location>
        <begin position="423"/>
        <end position="451"/>
    </location>
</feature>
<dbReference type="OMA" id="NDWNWGA"/>
<feature type="transmembrane region" description="Helical" evidence="7">
    <location>
        <begin position="513"/>
        <end position="538"/>
    </location>
</feature>
<dbReference type="eggNOG" id="KOG0254">
    <property type="taxonomic scope" value="Eukaryota"/>
</dbReference>
<accession>E5A5N1</accession>
<dbReference type="GO" id="GO:0016020">
    <property type="term" value="C:membrane"/>
    <property type="evidence" value="ECO:0007669"/>
    <property type="project" value="UniProtKB-SubCell"/>
</dbReference>
<evidence type="ECO:0000313" key="10">
    <source>
        <dbReference type="Proteomes" id="UP000002668"/>
    </source>
</evidence>
<feature type="transmembrane region" description="Helical" evidence="7">
    <location>
        <begin position="157"/>
        <end position="177"/>
    </location>
</feature>
<evidence type="ECO:0000256" key="4">
    <source>
        <dbReference type="ARBA" id="ARBA00022692"/>
    </source>
</evidence>
<feature type="transmembrane region" description="Helical" evidence="7">
    <location>
        <begin position="214"/>
        <end position="233"/>
    </location>
</feature>
<evidence type="ECO:0000256" key="3">
    <source>
        <dbReference type="ARBA" id="ARBA00022448"/>
    </source>
</evidence>
<comment type="similarity">
    <text evidence="2">Belongs to the major facilitator superfamily. Sugar transporter (TC 2.A.1.1) family.</text>
</comment>
<dbReference type="InterPro" id="IPR050360">
    <property type="entry name" value="MFS_Sugar_Transporters"/>
</dbReference>
<dbReference type="InParanoid" id="E5A5N1"/>
<dbReference type="PANTHER" id="PTHR48022">
    <property type="entry name" value="PLASTIDIC GLUCOSE TRANSPORTER 4"/>
    <property type="match status" value="1"/>
</dbReference>
<sequence>MVLRFDSLVRSVDALVFMWLEQGTFLNLTFSSLSPSAKIPTATSTSWLYRSTITSIETSFWPTIYNERPAAQAAPQRTTEYLPASLVVYITLDTRFIAGVIDLGATPVPAVPFSRTARGEGHVAERVESASAHYVTDDTNTAIDNERNMTVRQSLRFWWKAIVFSFVISLCVVMEGYDTSLMNKFFAFTPFKNRFGDQVDADGIPLVSSRWQTIILNGTQVGCILGLIINGYITEWIGYKKTMIGSMVFMTGAIFIPFFSTSLEMFLVGGIIQGLPWGVFQTLAISYAADLCPIHLRGYMTSWINMCWVIGGLLSTGILTGLMKNNSQWGYRIPFALQWVWPIPIILATLLAPESPWWLVRQGRIEEAKAAIRKITTPTPGVQFDVDSHVEMMVVTNQYEKEVGAGTNYWHLFRGSDLHRTEVSAMAFVTQALVGTTFMGFGVQFFLGVGLKQEDSFYLTVGQDCLGLIGCFIAWWIMTRFGRRPIYLTGLCAIFLILLIVGFLGLAPPTNESAGLAGGIFIVLMIFCFQLSLGPICYSLAAEIPSSRLRVKTVALSRASYNSIVFVTNTIMPKMVGRNDWNWGAKGGFFWAGIAALFIVWGYFRLPEPKGFTYSELDLLFEHRVSARKFTRERVEVLRPALGGGVGKLDEKESIERVGDGA</sequence>
<gene>
    <name evidence="9" type="ORF">LEMA_P081680.1</name>
</gene>
<dbReference type="PROSITE" id="PS50850">
    <property type="entry name" value="MFS"/>
    <property type="match status" value="1"/>
</dbReference>
<keyword evidence="5 7" id="KW-1133">Transmembrane helix</keyword>
<dbReference type="NCBIfam" id="TIGR00879">
    <property type="entry name" value="SP"/>
    <property type="match status" value="1"/>
</dbReference>
<evidence type="ECO:0000256" key="5">
    <source>
        <dbReference type="ARBA" id="ARBA00022989"/>
    </source>
</evidence>
<feature type="transmembrane region" description="Helical" evidence="7">
    <location>
        <begin position="300"/>
        <end position="319"/>
    </location>
</feature>
<dbReference type="Gene3D" id="1.20.1250.20">
    <property type="entry name" value="MFS general substrate transporter like domains"/>
    <property type="match status" value="1"/>
</dbReference>
<evidence type="ECO:0000256" key="1">
    <source>
        <dbReference type="ARBA" id="ARBA00004141"/>
    </source>
</evidence>
<feature type="transmembrane region" description="Helical" evidence="7">
    <location>
        <begin position="242"/>
        <end position="260"/>
    </location>
</feature>
<feature type="transmembrane region" description="Helical" evidence="7">
    <location>
        <begin position="485"/>
        <end position="507"/>
    </location>
</feature>
<dbReference type="EMBL" id="FP929134">
    <property type="protein sequence ID" value="CBX98929.1"/>
    <property type="molecule type" value="Genomic_DNA"/>
</dbReference>
<feature type="transmembrane region" description="Helical" evidence="7">
    <location>
        <begin position="457"/>
        <end position="478"/>
    </location>
</feature>
<feature type="transmembrane region" description="Helical" evidence="7">
    <location>
        <begin position="588"/>
        <end position="606"/>
    </location>
</feature>
<feature type="domain" description="Major facilitator superfamily (MFS) profile" evidence="8">
    <location>
        <begin position="164"/>
        <end position="610"/>
    </location>
</feature>
<organism evidence="10">
    <name type="scientific">Leptosphaeria maculans (strain JN3 / isolate v23.1.3 / race Av1-4-5-6-7-8)</name>
    <name type="common">Blackleg fungus</name>
    <name type="synonym">Phoma lingam</name>
    <dbReference type="NCBI Taxonomy" id="985895"/>
    <lineage>
        <taxon>Eukaryota</taxon>
        <taxon>Fungi</taxon>
        <taxon>Dikarya</taxon>
        <taxon>Ascomycota</taxon>
        <taxon>Pezizomycotina</taxon>
        <taxon>Dothideomycetes</taxon>
        <taxon>Pleosporomycetidae</taxon>
        <taxon>Pleosporales</taxon>
        <taxon>Pleosporineae</taxon>
        <taxon>Leptosphaeriaceae</taxon>
        <taxon>Plenodomus</taxon>
        <taxon>Plenodomus lingam/Leptosphaeria maculans species complex</taxon>
    </lineage>
</organism>
<name>E5A5N1_LEPMJ</name>
<proteinExistence type="inferred from homology"/>
<dbReference type="GO" id="GO:0005351">
    <property type="term" value="F:carbohydrate:proton symporter activity"/>
    <property type="evidence" value="ECO:0007669"/>
    <property type="project" value="TreeGrafter"/>
</dbReference>
<evidence type="ECO:0000313" key="9">
    <source>
        <dbReference type="EMBL" id="CBX98929.1"/>
    </source>
</evidence>
<keyword evidence="3" id="KW-0813">Transport</keyword>
<dbReference type="InterPro" id="IPR003663">
    <property type="entry name" value="Sugar/inositol_transpt"/>
</dbReference>
<evidence type="ECO:0000256" key="6">
    <source>
        <dbReference type="ARBA" id="ARBA00023136"/>
    </source>
</evidence>
<dbReference type="InterPro" id="IPR005828">
    <property type="entry name" value="MFS_sugar_transport-like"/>
</dbReference>
<dbReference type="Pfam" id="PF00083">
    <property type="entry name" value="Sugar_tr"/>
    <property type="match status" value="1"/>
</dbReference>
<dbReference type="OrthoDB" id="6612291at2759"/>
<feature type="transmembrane region" description="Helical" evidence="7">
    <location>
        <begin position="266"/>
        <end position="288"/>
    </location>
</feature>
<evidence type="ECO:0000256" key="2">
    <source>
        <dbReference type="ARBA" id="ARBA00010992"/>
    </source>
</evidence>
<protein>
    <recommendedName>
        <fullName evidence="8">Major facilitator superfamily (MFS) profile domain-containing protein</fullName>
    </recommendedName>
</protein>
<dbReference type="InterPro" id="IPR036259">
    <property type="entry name" value="MFS_trans_sf"/>
</dbReference>
<evidence type="ECO:0000259" key="8">
    <source>
        <dbReference type="PROSITE" id="PS50850"/>
    </source>
</evidence>
<dbReference type="FunFam" id="1.20.1250.20:FF:000078">
    <property type="entry name" value="MFS maltose transporter, putative"/>
    <property type="match status" value="1"/>
</dbReference>
<dbReference type="SUPFAM" id="SSF103473">
    <property type="entry name" value="MFS general substrate transporter"/>
    <property type="match status" value="1"/>
</dbReference>
<dbReference type="PANTHER" id="PTHR48022:SF5">
    <property type="entry name" value="ALPHA-GLUCOSIDES PERMEASE MPH2-RELATED"/>
    <property type="match status" value="1"/>
</dbReference>
<reference evidence="10" key="1">
    <citation type="journal article" date="2011" name="Nat. Commun.">
        <title>Effector diversification within compartments of the Leptosphaeria maculans genome affected by Repeat-Induced Point mutations.</title>
        <authorList>
            <person name="Rouxel T."/>
            <person name="Grandaubert J."/>
            <person name="Hane J.K."/>
            <person name="Hoede C."/>
            <person name="van de Wouw A.P."/>
            <person name="Couloux A."/>
            <person name="Dominguez V."/>
            <person name="Anthouard V."/>
            <person name="Bally P."/>
            <person name="Bourras S."/>
            <person name="Cozijnsen A.J."/>
            <person name="Ciuffetti L.M."/>
            <person name="Degrave A."/>
            <person name="Dilmaghani A."/>
            <person name="Duret L."/>
            <person name="Fudal I."/>
            <person name="Goodwin S.B."/>
            <person name="Gout L."/>
            <person name="Glaser N."/>
            <person name="Linglin J."/>
            <person name="Kema G.H.J."/>
            <person name="Lapalu N."/>
            <person name="Lawrence C.B."/>
            <person name="May K."/>
            <person name="Meyer M."/>
            <person name="Ollivier B."/>
            <person name="Poulain J."/>
            <person name="Schoch C.L."/>
            <person name="Simon A."/>
            <person name="Spatafora J.W."/>
            <person name="Stachowiak A."/>
            <person name="Turgeon B.G."/>
            <person name="Tyler B.M."/>
            <person name="Vincent D."/>
            <person name="Weissenbach J."/>
            <person name="Amselem J."/>
            <person name="Quesneville H."/>
            <person name="Oliver R.P."/>
            <person name="Wincker P."/>
            <person name="Balesdent M.-H."/>
            <person name="Howlett B.J."/>
        </authorList>
    </citation>
    <scope>NUCLEOTIDE SEQUENCE [LARGE SCALE GENOMIC DNA]</scope>
    <source>
        <strain evidence="10">JN3 / isolate v23.1.3 / race Av1-4-5-6-7-8</strain>
    </source>
</reference>
<dbReference type="VEuPathDB" id="FungiDB:LEMA_P081680.1"/>
<dbReference type="HOGENOM" id="CLU_001265_11_5_1"/>
<keyword evidence="4 7" id="KW-0812">Transmembrane</keyword>